<feature type="compositionally biased region" description="Polar residues" evidence="1">
    <location>
        <begin position="154"/>
        <end position="182"/>
    </location>
</feature>
<proteinExistence type="predicted"/>
<evidence type="ECO:0000256" key="1">
    <source>
        <dbReference type="SAM" id="MobiDB-lite"/>
    </source>
</evidence>
<keyword evidence="3" id="KW-1185">Reference proteome</keyword>
<feature type="compositionally biased region" description="Low complexity" evidence="1">
    <location>
        <begin position="73"/>
        <end position="90"/>
    </location>
</feature>
<dbReference type="Proteomes" id="UP000799421">
    <property type="component" value="Unassembled WGS sequence"/>
</dbReference>
<accession>A0A6A7C030</accession>
<feature type="region of interest" description="Disordered" evidence="1">
    <location>
        <begin position="259"/>
        <end position="317"/>
    </location>
</feature>
<feature type="compositionally biased region" description="Polar residues" evidence="1">
    <location>
        <begin position="209"/>
        <end position="218"/>
    </location>
</feature>
<feature type="region of interest" description="Disordered" evidence="1">
    <location>
        <begin position="69"/>
        <end position="233"/>
    </location>
</feature>
<dbReference type="OrthoDB" id="5404004at2759"/>
<gene>
    <name evidence="2" type="ORF">K470DRAFT_73140</name>
</gene>
<dbReference type="AlphaFoldDB" id="A0A6A7C030"/>
<dbReference type="EMBL" id="MU005983">
    <property type="protein sequence ID" value="KAF2860285.1"/>
    <property type="molecule type" value="Genomic_DNA"/>
</dbReference>
<reference evidence="2" key="1">
    <citation type="journal article" date="2020" name="Stud. Mycol.">
        <title>101 Dothideomycetes genomes: a test case for predicting lifestyles and emergence of pathogens.</title>
        <authorList>
            <person name="Haridas S."/>
            <person name="Albert R."/>
            <person name="Binder M."/>
            <person name="Bloem J."/>
            <person name="Labutti K."/>
            <person name="Salamov A."/>
            <person name="Andreopoulos B."/>
            <person name="Baker S."/>
            <person name="Barry K."/>
            <person name="Bills G."/>
            <person name="Bluhm B."/>
            <person name="Cannon C."/>
            <person name="Castanera R."/>
            <person name="Culley D."/>
            <person name="Daum C."/>
            <person name="Ezra D."/>
            <person name="Gonzalez J."/>
            <person name="Henrissat B."/>
            <person name="Kuo A."/>
            <person name="Liang C."/>
            <person name="Lipzen A."/>
            <person name="Lutzoni F."/>
            <person name="Magnuson J."/>
            <person name="Mondo S."/>
            <person name="Nolan M."/>
            <person name="Ohm R."/>
            <person name="Pangilinan J."/>
            <person name="Park H.-J."/>
            <person name="Ramirez L."/>
            <person name="Alfaro M."/>
            <person name="Sun H."/>
            <person name="Tritt A."/>
            <person name="Yoshinaga Y."/>
            <person name="Zwiers L.-H."/>
            <person name="Turgeon B."/>
            <person name="Goodwin S."/>
            <person name="Spatafora J."/>
            <person name="Crous P."/>
            <person name="Grigoriev I."/>
        </authorList>
    </citation>
    <scope>NUCLEOTIDE SEQUENCE</scope>
    <source>
        <strain evidence="2">CBS 480.64</strain>
    </source>
</reference>
<evidence type="ECO:0000313" key="2">
    <source>
        <dbReference type="EMBL" id="KAF2860285.1"/>
    </source>
</evidence>
<sequence length="408" mass="45208">MLLLNSTYLESQQKMPFKLGWKKDVRPKSSGNLPVKPPSHADRPKTAPRPIDRSEHLKHYNEIIEVRSGGDVFSFPTPSPRVTPRSSCSPADATSKMAAVPTSTMRQPSPMKRQVDFTKPHPPLPTAATPQSTKLHRKKSGWSTLGSLFKHGPTKSTSSDALRYAQTTPSERPRTSKISHSPSRIRAKTPSPSSPKGREAPILSFVTARETQSPTSSDQDSEGIPEEPPVIPQLELPNHEFGRYSVLFGKVLESRPSLLERRQGRSTDSSILPPTNMLPIQIPAPGPPVTNRGRSIKRTTRRPSAEAEEPTQREVIPTEKGPDWELLNSRPLKSSQHKPLYPRINSAQDLERQIIQVSVARQASVSAARRQVQRASNCAEHKPTVVNMDRSFEAARAVLEEPCESQDS</sequence>
<name>A0A6A7C030_9PEZI</name>
<protein>
    <submittedName>
        <fullName evidence="2">Uncharacterized protein</fullName>
    </submittedName>
</protein>
<organism evidence="2 3">
    <name type="scientific">Piedraia hortae CBS 480.64</name>
    <dbReference type="NCBI Taxonomy" id="1314780"/>
    <lineage>
        <taxon>Eukaryota</taxon>
        <taxon>Fungi</taxon>
        <taxon>Dikarya</taxon>
        <taxon>Ascomycota</taxon>
        <taxon>Pezizomycotina</taxon>
        <taxon>Dothideomycetes</taxon>
        <taxon>Dothideomycetidae</taxon>
        <taxon>Capnodiales</taxon>
        <taxon>Piedraiaceae</taxon>
        <taxon>Piedraia</taxon>
    </lineage>
</organism>
<evidence type="ECO:0000313" key="3">
    <source>
        <dbReference type="Proteomes" id="UP000799421"/>
    </source>
</evidence>
<feature type="compositionally biased region" description="Basic and acidic residues" evidence="1">
    <location>
        <begin position="39"/>
        <end position="56"/>
    </location>
</feature>
<feature type="region of interest" description="Disordered" evidence="1">
    <location>
        <begin position="15"/>
        <end position="56"/>
    </location>
</feature>